<reference evidence="1" key="2">
    <citation type="submission" date="2021-04" db="EMBL/GenBank/DDBJ databases">
        <authorList>
            <person name="Gilroy R."/>
        </authorList>
    </citation>
    <scope>NUCLEOTIDE SEQUENCE</scope>
    <source>
        <strain evidence="1">ChiHecec2B26-446</strain>
    </source>
</reference>
<dbReference type="EMBL" id="DXHV01000050">
    <property type="protein sequence ID" value="HIW00458.1"/>
    <property type="molecule type" value="Genomic_DNA"/>
</dbReference>
<name>A0A9D1PW88_9BACT</name>
<dbReference type="AlphaFoldDB" id="A0A9D1PW88"/>
<sequence>MSRMPRLSCSHCGSANIEVQPSPRDVPFLPGKVQKLLRQLLPGKLCLQGGLHVVVCRDCGHTSCIQVR</sequence>
<reference evidence="1" key="1">
    <citation type="journal article" date="2021" name="PeerJ">
        <title>Extensive microbial diversity within the chicken gut microbiome revealed by metagenomics and culture.</title>
        <authorList>
            <person name="Gilroy R."/>
            <person name="Ravi A."/>
            <person name="Getino M."/>
            <person name="Pursley I."/>
            <person name="Horton D.L."/>
            <person name="Alikhan N.F."/>
            <person name="Baker D."/>
            <person name="Gharbi K."/>
            <person name="Hall N."/>
            <person name="Watson M."/>
            <person name="Adriaenssens E.M."/>
            <person name="Foster-Nyarko E."/>
            <person name="Jarju S."/>
            <person name="Secka A."/>
            <person name="Antonio M."/>
            <person name="Oren A."/>
            <person name="Chaudhuri R.R."/>
            <person name="La Ragione R."/>
            <person name="Hildebrand F."/>
            <person name="Pallen M.J."/>
        </authorList>
    </citation>
    <scope>NUCLEOTIDE SEQUENCE</scope>
    <source>
        <strain evidence="1">ChiHecec2B26-446</strain>
    </source>
</reference>
<gene>
    <name evidence="1" type="ORF">H9894_04640</name>
</gene>
<comment type="caution">
    <text evidence="1">The sequence shown here is derived from an EMBL/GenBank/DDBJ whole genome shotgun (WGS) entry which is preliminary data.</text>
</comment>
<dbReference type="Proteomes" id="UP000886752">
    <property type="component" value="Unassembled WGS sequence"/>
</dbReference>
<accession>A0A9D1PW88</accession>
<protein>
    <submittedName>
        <fullName evidence="1">Uncharacterized protein</fullName>
    </submittedName>
</protein>
<proteinExistence type="predicted"/>
<organism evidence="1 2">
    <name type="scientific">Candidatus Desulfovibrio intestinipullorum</name>
    <dbReference type="NCBI Taxonomy" id="2838536"/>
    <lineage>
        <taxon>Bacteria</taxon>
        <taxon>Pseudomonadati</taxon>
        <taxon>Thermodesulfobacteriota</taxon>
        <taxon>Desulfovibrionia</taxon>
        <taxon>Desulfovibrionales</taxon>
        <taxon>Desulfovibrionaceae</taxon>
        <taxon>Desulfovibrio</taxon>
    </lineage>
</organism>
<evidence type="ECO:0000313" key="1">
    <source>
        <dbReference type="EMBL" id="HIW00458.1"/>
    </source>
</evidence>
<evidence type="ECO:0000313" key="2">
    <source>
        <dbReference type="Proteomes" id="UP000886752"/>
    </source>
</evidence>